<comment type="caution">
    <text evidence="2">The sequence shown here is derived from an EMBL/GenBank/DDBJ whole genome shotgun (WGS) entry which is preliminary data.</text>
</comment>
<protein>
    <submittedName>
        <fullName evidence="2">Uncharacterized protein</fullName>
    </submittedName>
</protein>
<gene>
    <name evidence="2" type="ORF">Naga_100832g1</name>
</gene>
<organism evidence="2 3">
    <name type="scientific">Nannochloropsis gaditana</name>
    <dbReference type="NCBI Taxonomy" id="72520"/>
    <lineage>
        <taxon>Eukaryota</taxon>
        <taxon>Sar</taxon>
        <taxon>Stramenopiles</taxon>
        <taxon>Ochrophyta</taxon>
        <taxon>Eustigmatophyceae</taxon>
        <taxon>Eustigmatales</taxon>
        <taxon>Monodopsidaceae</taxon>
        <taxon>Nannochloropsis</taxon>
    </lineage>
</organism>
<feature type="region of interest" description="Disordered" evidence="1">
    <location>
        <begin position="67"/>
        <end position="105"/>
    </location>
</feature>
<dbReference type="Proteomes" id="UP000019335">
    <property type="component" value="Chromosome 14"/>
</dbReference>
<evidence type="ECO:0000256" key="1">
    <source>
        <dbReference type="SAM" id="MobiDB-lite"/>
    </source>
</evidence>
<proteinExistence type="predicted"/>
<feature type="compositionally biased region" description="Gly residues" evidence="1">
    <location>
        <begin position="1"/>
        <end position="14"/>
    </location>
</feature>
<feature type="region of interest" description="Disordered" evidence="1">
    <location>
        <begin position="1"/>
        <end position="38"/>
    </location>
</feature>
<accession>W7TVR4</accession>
<name>W7TVR4_9STRA</name>
<sequence>MVGGPMAFAGGGRPAGICQGPSSSAVPSPDPKPAPKLPTIRRGWMVTNFPIDSHVVDTPLPILRPQARASRLHRETETRRVGGEERDGKGGGHDRLHCRSGSADPGVRYQGITYI</sequence>
<dbReference type="EMBL" id="AZIL01001286">
    <property type="protein sequence ID" value="EWM24409.1"/>
    <property type="molecule type" value="Genomic_DNA"/>
</dbReference>
<keyword evidence="3" id="KW-1185">Reference proteome</keyword>
<feature type="compositionally biased region" description="Basic and acidic residues" evidence="1">
    <location>
        <begin position="72"/>
        <end position="97"/>
    </location>
</feature>
<reference evidence="2 3" key="1">
    <citation type="journal article" date="2014" name="Mol. Plant">
        <title>Chromosome Scale Genome Assembly and Transcriptome Profiling of Nannochloropsis gaditana in Nitrogen Depletion.</title>
        <authorList>
            <person name="Corteggiani Carpinelli E."/>
            <person name="Telatin A."/>
            <person name="Vitulo N."/>
            <person name="Forcato C."/>
            <person name="D'Angelo M."/>
            <person name="Schiavon R."/>
            <person name="Vezzi A."/>
            <person name="Giacometti G.M."/>
            <person name="Morosinotto T."/>
            <person name="Valle G."/>
        </authorList>
    </citation>
    <scope>NUCLEOTIDE SEQUENCE [LARGE SCALE GENOMIC DNA]</scope>
    <source>
        <strain evidence="2 3">B-31</strain>
    </source>
</reference>
<evidence type="ECO:0000313" key="3">
    <source>
        <dbReference type="Proteomes" id="UP000019335"/>
    </source>
</evidence>
<evidence type="ECO:0000313" key="2">
    <source>
        <dbReference type="EMBL" id="EWM24409.1"/>
    </source>
</evidence>
<dbReference type="AlphaFoldDB" id="W7TVR4"/>